<gene>
    <name evidence="2" type="ORF">GPM918_LOCUS24517</name>
    <name evidence="3" type="ORF">SRO942_LOCUS24517</name>
</gene>
<name>A0A814XG12_9BILA</name>
<evidence type="ECO:0000313" key="3">
    <source>
        <dbReference type="EMBL" id="CAF3981048.1"/>
    </source>
</evidence>
<proteinExistence type="predicted"/>
<organism evidence="2 4">
    <name type="scientific">Didymodactylos carnosus</name>
    <dbReference type="NCBI Taxonomy" id="1234261"/>
    <lineage>
        <taxon>Eukaryota</taxon>
        <taxon>Metazoa</taxon>
        <taxon>Spiralia</taxon>
        <taxon>Gnathifera</taxon>
        <taxon>Rotifera</taxon>
        <taxon>Eurotatoria</taxon>
        <taxon>Bdelloidea</taxon>
        <taxon>Philodinida</taxon>
        <taxon>Philodinidae</taxon>
        <taxon>Didymodactylos</taxon>
    </lineage>
</organism>
<evidence type="ECO:0000313" key="4">
    <source>
        <dbReference type="Proteomes" id="UP000663829"/>
    </source>
</evidence>
<feature type="non-terminal residue" evidence="2">
    <location>
        <position position="1"/>
    </location>
</feature>
<dbReference type="Proteomes" id="UP000681722">
    <property type="component" value="Unassembled WGS sequence"/>
</dbReference>
<accession>A0A814XG12</accession>
<dbReference type="EMBL" id="CAJNOQ010009170">
    <property type="protein sequence ID" value="CAF1217358.1"/>
    <property type="molecule type" value="Genomic_DNA"/>
</dbReference>
<sequence length="531" mass="61779">DIVNHILEEQLKTLEAEEEKRLAEYKQSHKNDPECKYFVHHPPPSPDEYPTVDRSIRSQISTFYQTGLTGTETEKEFEKSKKKNERKYFVTKDEDDVLKLKMMEKDSEDDSERNMSRFLTCKEALNVVNSYDRLSSLPEKIVGNKKNEPIDRKFRKKVYVLETDPTLVVVQYLGEETWGIRNTKLRIPAHLQRHIEQRVAHEKLAEIYRDLINTEEGACTIRSSQQIKYLRRKSLMKYKLSHDDIRDCRLGNKLYLGFGFHSLLGHWVIDTLKIHDAFPKEVTSNAIEGMNNLFKQVTDWKSLSLDRLILKINDVQRSHIHETIRGCCGLGDYKLKIEYSALIMDRSAVSDLEFFPSQDIVDCIISNHDVQELNGEDSENCRPAVISKPRQKPMNASELSEILIPNKSVRYDDSTGTFLVEIKSKNDFNILSTKMSDNQLFFYHSVKRKQRLPLIVNRPNLSKVQKATEKESGIQKTDTKAPTSWDKEKATISGLCEQFLPIDLILSTTIMQWNSELRKYLLLLLFLLKRI</sequence>
<dbReference type="Proteomes" id="UP000663829">
    <property type="component" value="Unassembled WGS sequence"/>
</dbReference>
<feature type="region of interest" description="Disordered" evidence="1">
    <location>
        <begin position="24"/>
        <end position="52"/>
    </location>
</feature>
<comment type="caution">
    <text evidence="2">The sequence shown here is derived from an EMBL/GenBank/DDBJ whole genome shotgun (WGS) entry which is preliminary data.</text>
</comment>
<evidence type="ECO:0000313" key="2">
    <source>
        <dbReference type="EMBL" id="CAF1217358.1"/>
    </source>
</evidence>
<dbReference type="AlphaFoldDB" id="A0A814XG12"/>
<evidence type="ECO:0000256" key="1">
    <source>
        <dbReference type="SAM" id="MobiDB-lite"/>
    </source>
</evidence>
<protein>
    <submittedName>
        <fullName evidence="2">Uncharacterized protein</fullName>
    </submittedName>
</protein>
<feature type="compositionally biased region" description="Basic and acidic residues" evidence="1">
    <location>
        <begin position="24"/>
        <end position="37"/>
    </location>
</feature>
<reference evidence="2" key="1">
    <citation type="submission" date="2021-02" db="EMBL/GenBank/DDBJ databases">
        <authorList>
            <person name="Nowell W R."/>
        </authorList>
    </citation>
    <scope>NUCLEOTIDE SEQUENCE</scope>
</reference>
<keyword evidence="4" id="KW-1185">Reference proteome</keyword>
<dbReference type="EMBL" id="CAJOBC010009172">
    <property type="protein sequence ID" value="CAF3981048.1"/>
    <property type="molecule type" value="Genomic_DNA"/>
</dbReference>